<accession>A0A1Y3AVA8</accession>
<evidence type="ECO:0000313" key="2">
    <source>
        <dbReference type="Proteomes" id="UP000194236"/>
    </source>
</evidence>
<name>A0A1Y3AVA8_EURMA</name>
<comment type="caution">
    <text evidence="1">The sequence shown here is derived from an EMBL/GenBank/DDBJ whole genome shotgun (WGS) entry which is preliminary data.</text>
</comment>
<dbReference type="OrthoDB" id="10390858at2759"/>
<gene>
    <name evidence="1" type="ORF">BLA29_014241</name>
</gene>
<dbReference type="Proteomes" id="UP000194236">
    <property type="component" value="Unassembled WGS sequence"/>
</dbReference>
<sequence>MVQDHFSDHSPYRPLTNSIQQADYLMTSVNQAYLNKGKDINVMPNHKPITLHYRTHAQPIVVHQTRLPGNLIVMNDNQF</sequence>
<evidence type="ECO:0000313" key="1">
    <source>
        <dbReference type="EMBL" id="OTF71386.1"/>
    </source>
</evidence>
<organism evidence="1 2">
    <name type="scientific">Euroglyphus maynei</name>
    <name type="common">Mayne's house dust mite</name>
    <dbReference type="NCBI Taxonomy" id="6958"/>
    <lineage>
        <taxon>Eukaryota</taxon>
        <taxon>Metazoa</taxon>
        <taxon>Ecdysozoa</taxon>
        <taxon>Arthropoda</taxon>
        <taxon>Chelicerata</taxon>
        <taxon>Arachnida</taxon>
        <taxon>Acari</taxon>
        <taxon>Acariformes</taxon>
        <taxon>Sarcoptiformes</taxon>
        <taxon>Astigmata</taxon>
        <taxon>Psoroptidia</taxon>
        <taxon>Analgoidea</taxon>
        <taxon>Pyroglyphidae</taxon>
        <taxon>Pyroglyphinae</taxon>
        <taxon>Euroglyphus</taxon>
    </lineage>
</organism>
<proteinExistence type="predicted"/>
<protein>
    <submittedName>
        <fullName evidence="1">Uncharacterized protein</fullName>
    </submittedName>
</protein>
<dbReference type="EMBL" id="MUJZ01061345">
    <property type="protein sequence ID" value="OTF71386.1"/>
    <property type="molecule type" value="Genomic_DNA"/>
</dbReference>
<keyword evidence="2" id="KW-1185">Reference proteome</keyword>
<reference evidence="1 2" key="1">
    <citation type="submission" date="2017-03" db="EMBL/GenBank/DDBJ databases">
        <title>Genome Survey of Euroglyphus maynei.</title>
        <authorList>
            <person name="Arlian L.G."/>
            <person name="Morgan M.S."/>
            <person name="Rider S.D."/>
        </authorList>
    </citation>
    <scope>NUCLEOTIDE SEQUENCE [LARGE SCALE GENOMIC DNA]</scope>
    <source>
        <strain evidence="1">Arlian Lab</strain>
        <tissue evidence="1">Whole body</tissue>
    </source>
</reference>
<dbReference type="AlphaFoldDB" id="A0A1Y3AVA8"/>